<keyword evidence="3" id="KW-1185">Reference proteome</keyword>
<dbReference type="SUPFAM" id="SSF55729">
    <property type="entry name" value="Acyl-CoA N-acyltransferases (Nat)"/>
    <property type="match status" value="1"/>
</dbReference>
<feature type="domain" description="N-acetyltransferase" evidence="1">
    <location>
        <begin position="8"/>
        <end position="161"/>
    </location>
</feature>
<evidence type="ECO:0000259" key="1">
    <source>
        <dbReference type="PROSITE" id="PS51186"/>
    </source>
</evidence>
<dbReference type="Proteomes" id="UP001139263">
    <property type="component" value="Unassembled WGS sequence"/>
</dbReference>
<dbReference type="EMBL" id="JALBUF010000023">
    <property type="protein sequence ID" value="MCI0184731.1"/>
    <property type="molecule type" value="Genomic_DNA"/>
</dbReference>
<dbReference type="InterPro" id="IPR016181">
    <property type="entry name" value="Acyl_CoA_acyltransferase"/>
</dbReference>
<dbReference type="PROSITE" id="PS51186">
    <property type="entry name" value="GNAT"/>
    <property type="match status" value="1"/>
</dbReference>
<organism evidence="2 3">
    <name type="scientific">Sulfoacidibacillus ferrooxidans</name>
    <dbReference type="NCBI Taxonomy" id="2005001"/>
    <lineage>
        <taxon>Bacteria</taxon>
        <taxon>Bacillati</taxon>
        <taxon>Bacillota</taxon>
        <taxon>Bacilli</taxon>
        <taxon>Bacillales</taxon>
        <taxon>Alicyclobacillaceae</taxon>
        <taxon>Sulfoacidibacillus</taxon>
    </lineage>
</organism>
<evidence type="ECO:0000313" key="2">
    <source>
        <dbReference type="EMBL" id="MCI0184731.1"/>
    </source>
</evidence>
<sequence>MVNGGLPVRLRDLVLPDDVEIAIPWYTDAEVLYFSEGPNVAPFDYNRIEKMYKWLSQRGQVYIIEVFDGGWVPVGDVTLCEELIPIVVGDNRYRRRGVGSRVIELLIEKAKGFGWSKLTAHKIFAYNTPSIKLFENHGFIKTSSETDEDGHEFFRYERKLN</sequence>
<dbReference type="CDD" id="cd04301">
    <property type="entry name" value="NAT_SF"/>
    <property type="match status" value="1"/>
</dbReference>
<dbReference type="Pfam" id="PF00583">
    <property type="entry name" value="Acetyltransf_1"/>
    <property type="match status" value="1"/>
</dbReference>
<evidence type="ECO:0000313" key="3">
    <source>
        <dbReference type="Proteomes" id="UP001139263"/>
    </source>
</evidence>
<comment type="caution">
    <text evidence="2">The sequence shown here is derived from an EMBL/GenBank/DDBJ whole genome shotgun (WGS) entry which is preliminary data.</text>
</comment>
<protein>
    <recommendedName>
        <fullName evidence="1">N-acetyltransferase domain-containing protein</fullName>
    </recommendedName>
</protein>
<name>A0A9X1VAM2_9BACL</name>
<dbReference type="GO" id="GO:0016747">
    <property type="term" value="F:acyltransferase activity, transferring groups other than amino-acyl groups"/>
    <property type="evidence" value="ECO:0007669"/>
    <property type="project" value="InterPro"/>
</dbReference>
<dbReference type="Gene3D" id="3.40.630.30">
    <property type="match status" value="1"/>
</dbReference>
<proteinExistence type="predicted"/>
<reference evidence="2" key="1">
    <citation type="submission" date="2022-03" db="EMBL/GenBank/DDBJ databases">
        <title>Draft Genome Sequence of Firmicute Strain S0AB, a Heterotrophic Iron/Sulfur-Oxidizing Extreme Acidophile.</title>
        <authorList>
            <person name="Vergara E."/>
            <person name="Pakostova E."/>
            <person name="Johnson D.B."/>
            <person name="Holmes D.S."/>
        </authorList>
    </citation>
    <scope>NUCLEOTIDE SEQUENCE</scope>
    <source>
        <strain evidence="2">S0AB</strain>
    </source>
</reference>
<dbReference type="AlphaFoldDB" id="A0A9X1VAM2"/>
<accession>A0A9X1VAM2</accession>
<gene>
    <name evidence="2" type="ORF">MM817_03028</name>
</gene>
<dbReference type="InterPro" id="IPR000182">
    <property type="entry name" value="GNAT_dom"/>
</dbReference>